<dbReference type="GO" id="GO:0006543">
    <property type="term" value="P:L-glutamine catabolic process"/>
    <property type="evidence" value="ECO:0007669"/>
    <property type="project" value="TreeGrafter"/>
</dbReference>
<comment type="similarity">
    <text evidence="1">Belongs to the glutaminase family.</text>
</comment>
<dbReference type="Gene3D" id="3.40.710.10">
    <property type="entry name" value="DD-peptidase/beta-lactamase superfamily"/>
    <property type="match status" value="1"/>
</dbReference>
<dbReference type="EC" id="3.5.1.2" evidence="3"/>
<protein>
    <recommendedName>
        <fullName evidence="3">glutaminase</fullName>
        <ecNumber evidence="3">3.5.1.2</ecNumber>
    </recommendedName>
</protein>
<dbReference type="SUPFAM" id="SSF48403">
    <property type="entry name" value="Ankyrin repeat"/>
    <property type="match status" value="1"/>
</dbReference>
<evidence type="ECO:0000313" key="8">
    <source>
        <dbReference type="Proteomes" id="UP001211065"/>
    </source>
</evidence>
<keyword evidence="6" id="KW-0040">ANK repeat</keyword>
<dbReference type="GO" id="GO:0004359">
    <property type="term" value="F:glutaminase activity"/>
    <property type="evidence" value="ECO:0007669"/>
    <property type="project" value="UniProtKB-EC"/>
</dbReference>
<sequence length="801" mass="91023">MSMDTFNFDVLHLVFRCLDDCDFNQTKKVSKNFNYLTNDKVLQDYFQFIKNPKLLLHQLTLPQRLTQTDLIQKGVLKGKVVNHPNGTVADQQLILYNNSTSEKIQKMNKFFLKKLIKNSLNNRPKVEDLNILRVPLGLVNSEQKKRLSPKLSSSVLKLGLEMKKDELNKILKKRSNLNAIETKLKKKIGSQHSDNSIKKILLEKHFKKFLLEKNLRKRKSIEFCLQKNYLLKDPRVFGIHSSSVLSFMDDGPFKEFRKESISKTISVTDDMDILEKHQIAFKFFDENLANEYGVCNGHDIAVFLIKNGFLKDDPRFKTIFLDLMKDEHHYRTDITIDDFIQILGKSGHSFLLERIFLGRRKLRKLTIPDFQNFCEKVKEIYESVKSAISESEGETAAYIPQLSKVNKDLFGISICTLDGQRFDLGDAHENFCIQSCIKPLIYGLALEEHGEEIVHNHVGREPSGVAFNSLSMNKKNLPHNPMINAGAIMSCSLIKNSDPLHERFDYLMNKLKELSGNISWGFNNSVYLSEKITADSNFCLAYLMRKNQVFPKNTRLEETLDFYFQCCSIETNCNKQSIAAATIANGGVCPLTGRQIFNSLTCRSILSLMSSCGMYDYSGEWTFKIGIPAKSGVSGVIFSCIPGLGSITVYAPPLDEIGNSVRGIEFFKQFVNAFTVHNFDNVHTDVAISRVNPLANNKMDERYNKINALYAAAEGDITTLRLLLLKGVPATASDYDQRTLLHLAASEGHYAIVKYLLKYHDVDVNATDRWGGTALSDAKKKNHLNTVNILTIESEKKKNLN</sequence>
<reference evidence="7" key="1">
    <citation type="submission" date="2020-05" db="EMBL/GenBank/DDBJ databases">
        <title>Phylogenomic resolution of chytrid fungi.</title>
        <authorList>
            <person name="Stajich J.E."/>
            <person name="Amses K."/>
            <person name="Simmons R."/>
            <person name="Seto K."/>
            <person name="Myers J."/>
            <person name="Bonds A."/>
            <person name="Quandt C.A."/>
            <person name="Barry K."/>
            <person name="Liu P."/>
            <person name="Grigoriev I."/>
            <person name="Longcore J.E."/>
            <person name="James T.Y."/>
        </authorList>
    </citation>
    <scope>NUCLEOTIDE SEQUENCE</scope>
    <source>
        <strain evidence="7">JEL0476</strain>
    </source>
</reference>
<evidence type="ECO:0000256" key="5">
    <source>
        <dbReference type="ARBA" id="ARBA00049534"/>
    </source>
</evidence>
<dbReference type="PROSITE" id="PS50088">
    <property type="entry name" value="ANK_REPEAT"/>
    <property type="match status" value="1"/>
</dbReference>
<dbReference type="InterPro" id="IPR015868">
    <property type="entry name" value="Glutaminase"/>
</dbReference>
<dbReference type="Gene3D" id="1.25.40.20">
    <property type="entry name" value="Ankyrin repeat-containing domain"/>
    <property type="match status" value="1"/>
</dbReference>
<gene>
    <name evidence="7" type="ORF">HK099_005912</name>
</gene>
<dbReference type="InterPro" id="IPR036770">
    <property type="entry name" value="Ankyrin_rpt-contain_sf"/>
</dbReference>
<feature type="repeat" description="ANK" evidence="6">
    <location>
        <begin position="736"/>
        <end position="769"/>
    </location>
</feature>
<dbReference type="HAMAP" id="MF_00313">
    <property type="entry name" value="Glutaminase"/>
    <property type="match status" value="1"/>
</dbReference>
<dbReference type="AlphaFoldDB" id="A0AAD5XZC8"/>
<dbReference type="GO" id="GO:0006537">
    <property type="term" value="P:glutamate biosynthetic process"/>
    <property type="evidence" value="ECO:0007669"/>
    <property type="project" value="TreeGrafter"/>
</dbReference>
<evidence type="ECO:0000256" key="3">
    <source>
        <dbReference type="ARBA" id="ARBA00012918"/>
    </source>
</evidence>
<dbReference type="FunFam" id="3.40.710.10:FF:000005">
    <property type="entry name" value="Glutaminase"/>
    <property type="match status" value="1"/>
</dbReference>
<dbReference type="Pfam" id="PF04960">
    <property type="entry name" value="Glutaminase"/>
    <property type="match status" value="1"/>
</dbReference>
<dbReference type="Pfam" id="PF12796">
    <property type="entry name" value="Ank_2"/>
    <property type="match status" value="1"/>
</dbReference>
<dbReference type="InterPro" id="IPR002110">
    <property type="entry name" value="Ankyrin_rpt"/>
</dbReference>
<dbReference type="SUPFAM" id="SSF56601">
    <property type="entry name" value="beta-lactamase/transpeptidase-like"/>
    <property type="match status" value="1"/>
</dbReference>
<accession>A0AAD5XZC8</accession>
<evidence type="ECO:0000256" key="1">
    <source>
        <dbReference type="ARBA" id="ARBA00011076"/>
    </source>
</evidence>
<dbReference type="PANTHER" id="PTHR12544:SF29">
    <property type="entry name" value="GLUTAMINASE"/>
    <property type="match status" value="1"/>
</dbReference>
<dbReference type="PROSITE" id="PS50297">
    <property type="entry name" value="ANK_REP_REGION"/>
    <property type="match status" value="1"/>
</dbReference>
<dbReference type="InterPro" id="IPR012338">
    <property type="entry name" value="Beta-lactam/transpept-like"/>
</dbReference>
<comment type="caution">
    <text evidence="7">The sequence shown here is derived from an EMBL/GenBank/DDBJ whole genome shotgun (WGS) entry which is preliminary data.</text>
</comment>
<dbReference type="NCBIfam" id="TIGR03814">
    <property type="entry name" value="Gln_ase"/>
    <property type="match status" value="1"/>
</dbReference>
<evidence type="ECO:0000313" key="7">
    <source>
        <dbReference type="EMBL" id="KAJ3216343.1"/>
    </source>
</evidence>
<comment type="subunit">
    <text evidence="2">Homotetramer.</text>
</comment>
<dbReference type="Proteomes" id="UP001211065">
    <property type="component" value="Unassembled WGS sequence"/>
</dbReference>
<dbReference type="SMART" id="SM00248">
    <property type="entry name" value="ANK"/>
    <property type="match status" value="2"/>
</dbReference>
<comment type="catalytic activity">
    <reaction evidence="5">
        <text>L-glutamine + H2O = L-glutamate + NH4(+)</text>
        <dbReference type="Rhea" id="RHEA:15889"/>
        <dbReference type="ChEBI" id="CHEBI:15377"/>
        <dbReference type="ChEBI" id="CHEBI:28938"/>
        <dbReference type="ChEBI" id="CHEBI:29985"/>
        <dbReference type="ChEBI" id="CHEBI:58359"/>
        <dbReference type="EC" id="3.5.1.2"/>
    </reaction>
</comment>
<organism evidence="7 8">
    <name type="scientific">Clydaea vesicula</name>
    <dbReference type="NCBI Taxonomy" id="447962"/>
    <lineage>
        <taxon>Eukaryota</taxon>
        <taxon>Fungi</taxon>
        <taxon>Fungi incertae sedis</taxon>
        <taxon>Chytridiomycota</taxon>
        <taxon>Chytridiomycota incertae sedis</taxon>
        <taxon>Chytridiomycetes</taxon>
        <taxon>Lobulomycetales</taxon>
        <taxon>Lobulomycetaceae</taxon>
        <taxon>Clydaea</taxon>
    </lineage>
</organism>
<name>A0AAD5XZC8_9FUNG</name>
<dbReference type="EMBL" id="JADGJW010000483">
    <property type="protein sequence ID" value="KAJ3216343.1"/>
    <property type="molecule type" value="Genomic_DNA"/>
</dbReference>
<evidence type="ECO:0000256" key="6">
    <source>
        <dbReference type="PROSITE-ProRule" id="PRU00023"/>
    </source>
</evidence>
<dbReference type="PANTHER" id="PTHR12544">
    <property type="entry name" value="GLUTAMINASE"/>
    <property type="match status" value="1"/>
</dbReference>
<proteinExistence type="inferred from homology"/>
<keyword evidence="8" id="KW-1185">Reference proteome</keyword>
<keyword evidence="4" id="KW-0378">Hydrolase</keyword>
<evidence type="ECO:0000256" key="4">
    <source>
        <dbReference type="ARBA" id="ARBA00022801"/>
    </source>
</evidence>
<evidence type="ECO:0000256" key="2">
    <source>
        <dbReference type="ARBA" id="ARBA00011881"/>
    </source>
</evidence>